<comment type="caution">
    <text evidence="1">The sequence shown here is derived from an EMBL/GenBank/DDBJ whole genome shotgun (WGS) entry which is preliminary data.</text>
</comment>
<sequence>MVHMKLKADLEQRRQLEIRCWAEDVGIAISGNGCLPNGDISLYRKDVPKLIALLTAYLEVG</sequence>
<organism evidence="1">
    <name type="scientific">marine sediment metagenome</name>
    <dbReference type="NCBI Taxonomy" id="412755"/>
    <lineage>
        <taxon>unclassified sequences</taxon>
        <taxon>metagenomes</taxon>
        <taxon>ecological metagenomes</taxon>
    </lineage>
</organism>
<accession>A0A0F9B500</accession>
<protein>
    <submittedName>
        <fullName evidence="1">Uncharacterized protein</fullName>
    </submittedName>
</protein>
<reference evidence="1" key="1">
    <citation type="journal article" date="2015" name="Nature">
        <title>Complex archaea that bridge the gap between prokaryotes and eukaryotes.</title>
        <authorList>
            <person name="Spang A."/>
            <person name="Saw J.H."/>
            <person name="Jorgensen S.L."/>
            <person name="Zaremba-Niedzwiedzka K."/>
            <person name="Martijn J."/>
            <person name="Lind A.E."/>
            <person name="van Eijk R."/>
            <person name="Schleper C."/>
            <person name="Guy L."/>
            <person name="Ettema T.J."/>
        </authorList>
    </citation>
    <scope>NUCLEOTIDE SEQUENCE</scope>
</reference>
<proteinExistence type="predicted"/>
<dbReference type="EMBL" id="LAZR01042709">
    <property type="protein sequence ID" value="KKL08862.1"/>
    <property type="molecule type" value="Genomic_DNA"/>
</dbReference>
<name>A0A0F9B500_9ZZZZ</name>
<evidence type="ECO:0000313" key="1">
    <source>
        <dbReference type="EMBL" id="KKL08862.1"/>
    </source>
</evidence>
<dbReference type="AlphaFoldDB" id="A0A0F9B500"/>
<gene>
    <name evidence="1" type="ORF">LCGC14_2571610</name>
</gene>